<gene>
    <name evidence="3" type="ORF">AVDCRST_MAG91-979</name>
</gene>
<dbReference type="EMBL" id="CADCVX010000222">
    <property type="protein sequence ID" value="CAA9499600.1"/>
    <property type="molecule type" value="Genomic_DNA"/>
</dbReference>
<keyword evidence="1" id="KW-0812">Transmembrane</keyword>
<dbReference type="AlphaFoldDB" id="A0A6J4SNV1"/>
<evidence type="ECO:0000256" key="1">
    <source>
        <dbReference type="SAM" id="Phobius"/>
    </source>
</evidence>
<dbReference type="Pfam" id="PF01963">
    <property type="entry name" value="TraB_PrgY_gumN"/>
    <property type="match status" value="1"/>
</dbReference>
<evidence type="ECO:0008006" key="4">
    <source>
        <dbReference type="Google" id="ProtNLM"/>
    </source>
</evidence>
<feature type="transmembrane region" description="Helical" evidence="1">
    <location>
        <begin position="85"/>
        <end position="105"/>
    </location>
</feature>
<reference evidence="3" key="1">
    <citation type="submission" date="2020-02" db="EMBL/GenBank/DDBJ databases">
        <authorList>
            <person name="Meier V. D."/>
        </authorList>
    </citation>
    <scope>NUCLEOTIDE SEQUENCE</scope>
    <source>
        <strain evidence="3">AVDCRST_MAG91</strain>
    </source>
</reference>
<keyword evidence="1" id="KW-1133">Transmembrane helix</keyword>
<evidence type="ECO:0000313" key="3">
    <source>
        <dbReference type="EMBL" id="CAA9499600.1"/>
    </source>
</evidence>
<sequence length="313" mass="33615">MKRVRMLTAAAVALSLLASPAAPAQVAPSEEQEIVVTARRIGIPVWKVRSDKGTVVLISAVDIVAPGTRWNAGALGETLRKADRVLYANVLAVSGSPFAAIGLFLKWRRQATLPKGQTLASMLPPQHLQRLVALQKKGVLKPGFERKHPLHLALQLRSRTQGKMKETGGINAYVSHAVKTHKLKAVPVRTLNVKSASKSFFATPPQAFVPCLIDAIALAEAGPGVFKARSDAWADRRVGDVLASPADKGFLTCVPANLRSMFVPNMTAEVRRLVQQPQLTAAVVDLRTLAQPGGVLDDLTAAGYKVEGPSWKR</sequence>
<proteinExistence type="predicted"/>
<name>A0A6J4SNV1_9SPHN</name>
<keyword evidence="2" id="KW-0732">Signal</keyword>
<organism evidence="3">
    <name type="scientific">uncultured Sphingomonadaceae bacterium</name>
    <dbReference type="NCBI Taxonomy" id="169976"/>
    <lineage>
        <taxon>Bacteria</taxon>
        <taxon>Pseudomonadati</taxon>
        <taxon>Pseudomonadota</taxon>
        <taxon>Alphaproteobacteria</taxon>
        <taxon>Sphingomonadales</taxon>
        <taxon>Sphingomonadaceae</taxon>
        <taxon>environmental samples</taxon>
    </lineage>
</organism>
<dbReference type="InterPro" id="IPR002816">
    <property type="entry name" value="TraB/PrgY/GumN_fam"/>
</dbReference>
<keyword evidence="1" id="KW-0472">Membrane</keyword>
<evidence type="ECO:0000256" key="2">
    <source>
        <dbReference type="SAM" id="SignalP"/>
    </source>
</evidence>
<protein>
    <recommendedName>
        <fullName evidence="4">TraB/GumN family protein</fullName>
    </recommendedName>
</protein>
<accession>A0A6J4SNV1</accession>
<feature type="signal peptide" evidence="2">
    <location>
        <begin position="1"/>
        <end position="24"/>
    </location>
</feature>
<feature type="chain" id="PRO_5026804293" description="TraB/GumN family protein" evidence="2">
    <location>
        <begin position="25"/>
        <end position="313"/>
    </location>
</feature>